<dbReference type="SUPFAM" id="SSF53474">
    <property type="entry name" value="alpha/beta-Hydrolases"/>
    <property type="match status" value="1"/>
</dbReference>
<feature type="domain" description="AB hydrolase-1" evidence="1">
    <location>
        <begin position="18"/>
        <end position="248"/>
    </location>
</feature>
<keyword evidence="3" id="KW-1185">Reference proteome</keyword>
<evidence type="ECO:0000313" key="3">
    <source>
        <dbReference type="Proteomes" id="UP000008332"/>
    </source>
</evidence>
<dbReference type="Pfam" id="PF00561">
    <property type="entry name" value="Abhydrolase_1"/>
    <property type="match status" value="1"/>
</dbReference>
<dbReference type="Proteomes" id="UP000008332">
    <property type="component" value="Chromosome"/>
</dbReference>
<dbReference type="InterPro" id="IPR000073">
    <property type="entry name" value="AB_hydrolase_1"/>
</dbReference>
<keyword evidence="2" id="KW-0378">Hydrolase</keyword>
<dbReference type="EMBL" id="CP000267">
    <property type="protein sequence ID" value="ABD68088.1"/>
    <property type="molecule type" value="Genomic_DNA"/>
</dbReference>
<dbReference type="STRING" id="338969.Rfer_0334"/>
<proteinExistence type="predicted"/>
<accession>Q222G5</accession>
<evidence type="ECO:0000259" key="1">
    <source>
        <dbReference type="Pfam" id="PF00561"/>
    </source>
</evidence>
<dbReference type="OrthoDB" id="2086224at2"/>
<reference evidence="3" key="1">
    <citation type="submission" date="2006-02" db="EMBL/GenBank/DDBJ databases">
        <title>Complete sequence of chromosome of Rhodoferax ferrireducens DSM 15236.</title>
        <authorList>
            <person name="Copeland A."/>
            <person name="Lucas S."/>
            <person name="Lapidus A."/>
            <person name="Barry K."/>
            <person name="Detter J.C."/>
            <person name="Glavina del Rio T."/>
            <person name="Hammon N."/>
            <person name="Israni S."/>
            <person name="Pitluck S."/>
            <person name="Brettin T."/>
            <person name="Bruce D."/>
            <person name="Han C."/>
            <person name="Tapia R."/>
            <person name="Gilna P."/>
            <person name="Kiss H."/>
            <person name="Schmutz J."/>
            <person name="Larimer F."/>
            <person name="Land M."/>
            <person name="Kyrpides N."/>
            <person name="Ivanova N."/>
            <person name="Richardson P."/>
        </authorList>
    </citation>
    <scope>NUCLEOTIDE SEQUENCE [LARGE SCALE GENOMIC DNA]</scope>
    <source>
        <strain evidence="3">ATCC BAA-621 / DSM 15236 / T118</strain>
    </source>
</reference>
<organism evidence="2 3">
    <name type="scientific">Albidiferax ferrireducens (strain ATCC BAA-621 / DSM 15236 / T118)</name>
    <name type="common">Rhodoferax ferrireducens</name>
    <dbReference type="NCBI Taxonomy" id="338969"/>
    <lineage>
        <taxon>Bacteria</taxon>
        <taxon>Pseudomonadati</taxon>
        <taxon>Pseudomonadota</taxon>
        <taxon>Betaproteobacteria</taxon>
        <taxon>Burkholderiales</taxon>
        <taxon>Comamonadaceae</taxon>
        <taxon>Rhodoferax</taxon>
    </lineage>
</organism>
<dbReference type="InterPro" id="IPR029058">
    <property type="entry name" value="AB_hydrolase_fold"/>
</dbReference>
<dbReference type="HOGENOM" id="CLU_020336_49_0_4"/>
<protein>
    <submittedName>
        <fullName evidence="2">Alpha/beta hydrolase</fullName>
    </submittedName>
</protein>
<gene>
    <name evidence="2" type="ordered locus">Rfer_0334</name>
</gene>
<dbReference type="Gene3D" id="3.40.50.1820">
    <property type="entry name" value="alpha/beta hydrolase"/>
    <property type="match status" value="1"/>
</dbReference>
<dbReference type="AlphaFoldDB" id="Q222G5"/>
<dbReference type="KEGG" id="rfr:Rfer_0334"/>
<name>Q222G5_ALBFT</name>
<dbReference type="eggNOG" id="COG1073">
    <property type="taxonomic scope" value="Bacteria"/>
</dbReference>
<dbReference type="GO" id="GO:0016787">
    <property type="term" value="F:hydrolase activity"/>
    <property type="evidence" value="ECO:0007669"/>
    <property type="project" value="UniProtKB-KW"/>
</dbReference>
<sequence>MEVAPLKLHQFGSTHGKLVIYFHGAPGAPEEGQLFDLEAKKHGLTVLCLDRFAIHPSITGEAYYRLLAEEIAKEAGGQAVDFIGFSIGAFIALQTCRYMPNGVTSLHLVSAAAPLEAGEFLPAMAGQQVFQLAKAAPVLFLLLSYWQSLLAWLAPKALFRLLFASAEGADKALAADPEFQARITAILRSCFLGRVRGYARDVGAYVQPWSATLADIAVPTHLWHGDADNWSPPQMAHYLASAIPGAASAQSFSGLSHYSCLYRAVPEICRVLGRAYT</sequence>
<evidence type="ECO:0000313" key="2">
    <source>
        <dbReference type="EMBL" id="ABD68088.1"/>
    </source>
</evidence>